<dbReference type="RefSeq" id="WP_090196695.1">
    <property type="nucleotide sequence ID" value="NZ_LT629785.1"/>
</dbReference>
<keyword evidence="2" id="KW-0808">Transferase</keyword>
<dbReference type="AlphaFoldDB" id="A0A1H2HAE3"/>
<dbReference type="SUPFAM" id="SSF53756">
    <property type="entry name" value="UDP-Glycosyltransferase/glycogen phosphorylase"/>
    <property type="match status" value="1"/>
</dbReference>
<dbReference type="Pfam" id="PF13524">
    <property type="entry name" value="Glyco_trans_1_2"/>
    <property type="match status" value="1"/>
</dbReference>
<dbReference type="STRING" id="364197.SAMN05216296_2865"/>
<accession>A0A1H2HAE3</accession>
<dbReference type="Proteomes" id="UP000243232">
    <property type="component" value="Chromosome I"/>
</dbReference>
<reference evidence="3" key="1">
    <citation type="submission" date="2016-10" db="EMBL/GenBank/DDBJ databases">
        <authorList>
            <person name="Varghese N."/>
            <person name="Submissions S."/>
        </authorList>
    </citation>
    <scope>NUCLEOTIDE SEQUENCE [LARGE SCALE GENOMIC DNA]</scope>
    <source>
        <strain evidence="3">DSM 17875</strain>
    </source>
</reference>
<gene>
    <name evidence="2" type="ORF">SAMN05216296_2865</name>
</gene>
<sequence>MRVLLVTAAKRLPDLSTLYAELAKQVDLQVMRLDKQQQRNLRKSLHAVDLHSFTRVMLDLPIKNVYQQTRYLSGIEGLLVYDEDACQNYLHNSRWQGQFSRFYKRLPRARILVTGASVAARLQGEGFNVSFAPKGYDPAHQYVQPDARDLTQRDIELGFIGRTASAAYSGRKELLEALASVEPLQMLRTEPGDAYREMLNRIRLFISADVGLDEYMAKNFEAMACGCVLLAWRQGRDEAAIGLREGEHLLLYNSLGELREHIAALRLDPQRAQRIADAGRAFVESHLSYAHLAERMAAMLAEPWPMVPPATGWRGLWQRLNFL</sequence>
<name>A0A1H2HAE3_9PSED</name>
<dbReference type="GO" id="GO:0016740">
    <property type="term" value="F:transferase activity"/>
    <property type="evidence" value="ECO:0007669"/>
    <property type="project" value="UniProtKB-KW"/>
</dbReference>
<dbReference type="EMBL" id="LT629785">
    <property type="protein sequence ID" value="SDU28774.1"/>
    <property type="molecule type" value="Genomic_DNA"/>
</dbReference>
<proteinExistence type="predicted"/>
<keyword evidence="3" id="KW-1185">Reference proteome</keyword>
<evidence type="ECO:0000313" key="2">
    <source>
        <dbReference type="EMBL" id="SDU28774.1"/>
    </source>
</evidence>
<dbReference type="InterPro" id="IPR055259">
    <property type="entry name" value="YkvP/CgeB_Glyco_trans-like"/>
</dbReference>
<feature type="domain" description="Spore protein YkvP/CgeB glycosyl transferase-like" evidence="1">
    <location>
        <begin position="191"/>
        <end position="297"/>
    </location>
</feature>
<organism evidence="2 3">
    <name type="scientific">Pseudomonas pohangensis</name>
    <dbReference type="NCBI Taxonomy" id="364197"/>
    <lineage>
        <taxon>Bacteria</taxon>
        <taxon>Pseudomonadati</taxon>
        <taxon>Pseudomonadota</taxon>
        <taxon>Gammaproteobacteria</taxon>
        <taxon>Pseudomonadales</taxon>
        <taxon>Pseudomonadaceae</taxon>
        <taxon>Pseudomonas</taxon>
    </lineage>
</organism>
<dbReference type="Gene3D" id="3.40.50.2000">
    <property type="entry name" value="Glycogen Phosphorylase B"/>
    <property type="match status" value="1"/>
</dbReference>
<dbReference type="OrthoDB" id="9178495at2"/>
<evidence type="ECO:0000313" key="3">
    <source>
        <dbReference type="Proteomes" id="UP000243232"/>
    </source>
</evidence>
<evidence type="ECO:0000259" key="1">
    <source>
        <dbReference type="Pfam" id="PF13524"/>
    </source>
</evidence>
<protein>
    <submittedName>
        <fullName evidence="2">Glycosyl transferases group 1</fullName>
    </submittedName>
</protein>